<dbReference type="Gene3D" id="1.10.150.240">
    <property type="entry name" value="Putative phosphatase, domain 2"/>
    <property type="match status" value="1"/>
</dbReference>
<gene>
    <name evidence="1" type="ORF">SAMN04488579_10233</name>
</gene>
<protein>
    <submittedName>
        <fullName evidence="1">Phosphoglycolate phosphatase</fullName>
    </submittedName>
</protein>
<dbReference type="InterPro" id="IPR041492">
    <property type="entry name" value="HAD_2"/>
</dbReference>
<keyword evidence="2" id="KW-1185">Reference proteome</keyword>
<dbReference type="Proteomes" id="UP000199652">
    <property type="component" value="Unassembled WGS sequence"/>
</dbReference>
<dbReference type="SFLD" id="SFLDG01129">
    <property type="entry name" value="C1.5:_HAD__Beta-PGM__Phosphata"/>
    <property type="match status" value="1"/>
</dbReference>
<name>A0A1H3BEQ4_EUBBA</name>
<dbReference type="EMBL" id="FNOU01000002">
    <property type="protein sequence ID" value="SDX39874.1"/>
    <property type="molecule type" value="Genomic_DNA"/>
</dbReference>
<reference evidence="2" key="1">
    <citation type="submission" date="2016-10" db="EMBL/GenBank/DDBJ databases">
        <authorList>
            <person name="Varghese N."/>
            <person name="Submissions S."/>
        </authorList>
    </citation>
    <scope>NUCLEOTIDE SEQUENCE [LARGE SCALE GENOMIC DNA]</scope>
    <source>
        <strain evidence="2">VPI 5359</strain>
    </source>
</reference>
<sequence>MNKYRVIIFDLDGTLLDTAPGIISAVRYTADTMGLPQLPDSTLAAFCGPPSLKSYKTHYGLDEEAARACVVHHRWYQNEYGFKEAVAYIQLVDLLKYLKSTGHQLAVATLKREDIAIRTLEAAGIAHYFDTICGIDQAESKTKADIISDALTTLGRTPWDAVLIGDSEYDAQGAWSAGIPFIAVTYGYGFKTPEDTKAYHPLFTAGDIHDLLTFFAADNE</sequence>
<dbReference type="InterPro" id="IPR023214">
    <property type="entry name" value="HAD_sf"/>
</dbReference>
<dbReference type="RefSeq" id="WP_090242704.1">
    <property type="nucleotide sequence ID" value="NZ_FNOU01000002.1"/>
</dbReference>
<evidence type="ECO:0000313" key="1">
    <source>
        <dbReference type="EMBL" id="SDX39874.1"/>
    </source>
</evidence>
<dbReference type="SFLD" id="SFLDS00003">
    <property type="entry name" value="Haloacid_Dehalogenase"/>
    <property type="match status" value="1"/>
</dbReference>
<dbReference type="InterPro" id="IPR023198">
    <property type="entry name" value="PGP-like_dom2"/>
</dbReference>
<dbReference type="InterPro" id="IPR036412">
    <property type="entry name" value="HAD-like_sf"/>
</dbReference>
<dbReference type="AlphaFoldDB" id="A0A1H3BEQ4"/>
<dbReference type="STRING" id="1528.SAMN04488579_10233"/>
<dbReference type="OrthoDB" id="9792518at2"/>
<dbReference type="Gene3D" id="3.40.50.1000">
    <property type="entry name" value="HAD superfamily/HAD-like"/>
    <property type="match status" value="1"/>
</dbReference>
<proteinExistence type="predicted"/>
<dbReference type="GO" id="GO:0004713">
    <property type="term" value="F:protein tyrosine kinase activity"/>
    <property type="evidence" value="ECO:0007669"/>
    <property type="project" value="TreeGrafter"/>
</dbReference>
<evidence type="ECO:0000313" key="2">
    <source>
        <dbReference type="Proteomes" id="UP000199652"/>
    </source>
</evidence>
<dbReference type="SUPFAM" id="SSF56784">
    <property type="entry name" value="HAD-like"/>
    <property type="match status" value="1"/>
</dbReference>
<dbReference type="InterPro" id="IPR050155">
    <property type="entry name" value="HAD-like_hydrolase_sf"/>
</dbReference>
<dbReference type="Pfam" id="PF13419">
    <property type="entry name" value="HAD_2"/>
    <property type="match status" value="1"/>
</dbReference>
<dbReference type="PANTHER" id="PTHR43434">
    <property type="entry name" value="PHOSPHOGLYCOLATE PHOSPHATASE"/>
    <property type="match status" value="1"/>
</dbReference>
<dbReference type="PANTHER" id="PTHR43434:SF20">
    <property type="entry name" value="5'-NUCLEOTIDASE"/>
    <property type="match status" value="1"/>
</dbReference>
<accession>A0A1H3BEQ4</accession>
<dbReference type="GO" id="GO:0005829">
    <property type="term" value="C:cytosol"/>
    <property type="evidence" value="ECO:0007669"/>
    <property type="project" value="TreeGrafter"/>
</dbReference>
<organism evidence="1 2">
    <name type="scientific">Eubacterium barkeri</name>
    <name type="common">Clostridium barkeri</name>
    <dbReference type="NCBI Taxonomy" id="1528"/>
    <lineage>
        <taxon>Bacteria</taxon>
        <taxon>Bacillati</taxon>
        <taxon>Bacillota</taxon>
        <taxon>Clostridia</taxon>
        <taxon>Eubacteriales</taxon>
        <taxon>Eubacteriaceae</taxon>
        <taxon>Eubacterium</taxon>
    </lineage>
</organism>